<keyword evidence="1" id="KW-0472">Membrane</keyword>
<evidence type="ECO:0000313" key="2">
    <source>
        <dbReference type="EMBL" id="KAF2150377.1"/>
    </source>
</evidence>
<dbReference type="Proteomes" id="UP000799439">
    <property type="component" value="Unassembled WGS sequence"/>
</dbReference>
<evidence type="ECO:0000313" key="3">
    <source>
        <dbReference type="Proteomes" id="UP000799439"/>
    </source>
</evidence>
<proteinExistence type="predicted"/>
<reference evidence="2" key="1">
    <citation type="journal article" date="2020" name="Stud. Mycol.">
        <title>101 Dothideomycetes genomes: a test case for predicting lifestyles and emergence of pathogens.</title>
        <authorList>
            <person name="Haridas S."/>
            <person name="Albert R."/>
            <person name="Binder M."/>
            <person name="Bloem J."/>
            <person name="Labutti K."/>
            <person name="Salamov A."/>
            <person name="Andreopoulos B."/>
            <person name="Baker S."/>
            <person name="Barry K."/>
            <person name="Bills G."/>
            <person name="Bluhm B."/>
            <person name="Cannon C."/>
            <person name="Castanera R."/>
            <person name="Culley D."/>
            <person name="Daum C."/>
            <person name="Ezra D."/>
            <person name="Gonzalez J."/>
            <person name="Henrissat B."/>
            <person name="Kuo A."/>
            <person name="Liang C."/>
            <person name="Lipzen A."/>
            <person name="Lutzoni F."/>
            <person name="Magnuson J."/>
            <person name="Mondo S."/>
            <person name="Nolan M."/>
            <person name="Ohm R."/>
            <person name="Pangilinan J."/>
            <person name="Park H.-J."/>
            <person name="Ramirez L."/>
            <person name="Alfaro M."/>
            <person name="Sun H."/>
            <person name="Tritt A."/>
            <person name="Yoshinaga Y."/>
            <person name="Zwiers L.-H."/>
            <person name="Turgeon B."/>
            <person name="Goodwin S."/>
            <person name="Spatafora J."/>
            <person name="Crous P."/>
            <person name="Grigoriev I."/>
        </authorList>
    </citation>
    <scope>NUCLEOTIDE SEQUENCE</scope>
    <source>
        <strain evidence="2">CBS 260.36</strain>
    </source>
</reference>
<comment type="caution">
    <text evidence="2">The sequence shown here is derived from an EMBL/GenBank/DDBJ whole genome shotgun (WGS) entry which is preliminary data.</text>
</comment>
<dbReference type="EMBL" id="ML996089">
    <property type="protein sequence ID" value="KAF2150377.1"/>
    <property type="molecule type" value="Genomic_DNA"/>
</dbReference>
<accession>A0A9P4IYY5</accession>
<gene>
    <name evidence="2" type="ORF">K461DRAFT_175742</name>
</gene>
<keyword evidence="1" id="KW-0812">Transmembrane</keyword>
<protein>
    <submittedName>
        <fullName evidence="2">Uncharacterized protein</fullName>
    </submittedName>
</protein>
<organism evidence="2 3">
    <name type="scientific">Myriangium duriaei CBS 260.36</name>
    <dbReference type="NCBI Taxonomy" id="1168546"/>
    <lineage>
        <taxon>Eukaryota</taxon>
        <taxon>Fungi</taxon>
        <taxon>Dikarya</taxon>
        <taxon>Ascomycota</taxon>
        <taxon>Pezizomycotina</taxon>
        <taxon>Dothideomycetes</taxon>
        <taxon>Dothideomycetidae</taxon>
        <taxon>Myriangiales</taxon>
        <taxon>Myriangiaceae</taxon>
        <taxon>Myriangium</taxon>
    </lineage>
</organism>
<keyword evidence="1" id="KW-1133">Transmembrane helix</keyword>
<evidence type="ECO:0000256" key="1">
    <source>
        <dbReference type="SAM" id="Phobius"/>
    </source>
</evidence>
<sequence length="109" mass="12430">MLGHAKSWIKYGSAREAWLAGYQRRHCSITGAAQPPSFSNREPVFCLRQRFLSRTIRTLNTVRYDEVLTGKITDYVASQRSRAMRFNMVCLNFSAGFAAYSIPFAKKTV</sequence>
<feature type="transmembrane region" description="Helical" evidence="1">
    <location>
        <begin position="86"/>
        <end position="105"/>
    </location>
</feature>
<keyword evidence="3" id="KW-1185">Reference proteome</keyword>
<dbReference type="AlphaFoldDB" id="A0A9P4IYY5"/>
<name>A0A9P4IYY5_9PEZI</name>